<reference evidence="1" key="1">
    <citation type="submission" date="2020-06" db="EMBL/GenBank/DDBJ databases">
        <authorList>
            <person name="Li T."/>
            <person name="Hu X."/>
            <person name="Zhang T."/>
            <person name="Song X."/>
            <person name="Zhang H."/>
            <person name="Dai N."/>
            <person name="Sheng W."/>
            <person name="Hou X."/>
            <person name="Wei L."/>
        </authorList>
    </citation>
    <scope>NUCLEOTIDE SEQUENCE</scope>
    <source>
        <strain evidence="1">KEN1</strain>
        <tissue evidence="1">Leaf</tissue>
    </source>
</reference>
<accession>A0AAW2UKB5</accession>
<evidence type="ECO:0000313" key="1">
    <source>
        <dbReference type="EMBL" id="KAL0417218.1"/>
    </source>
</evidence>
<dbReference type="EMBL" id="JACGWN010000012">
    <property type="protein sequence ID" value="KAL0417218.1"/>
    <property type="molecule type" value="Genomic_DNA"/>
</dbReference>
<dbReference type="AlphaFoldDB" id="A0AAW2UKB5"/>
<proteinExistence type="predicted"/>
<organism evidence="1">
    <name type="scientific">Sesamum latifolium</name>
    <dbReference type="NCBI Taxonomy" id="2727402"/>
    <lineage>
        <taxon>Eukaryota</taxon>
        <taxon>Viridiplantae</taxon>
        <taxon>Streptophyta</taxon>
        <taxon>Embryophyta</taxon>
        <taxon>Tracheophyta</taxon>
        <taxon>Spermatophyta</taxon>
        <taxon>Magnoliopsida</taxon>
        <taxon>eudicotyledons</taxon>
        <taxon>Gunneridae</taxon>
        <taxon>Pentapetalae</taxon>
        <taxon>asterids</taxon>
        <taxon>lamiids</taxon>
        <taxon>Lamiales</taxon>
        <taxon>Pedaliaceae</taxon>
        <taxon>Sesamum</taxon>
    </lineage>
</organism>
<reference evidence="1" key="2">
    <citation type="journal article" date="2024" name="Plant">
        <title>Genomic evolution and insights into agronomic trait innovations of Sesamum species.</title>
        <authorList>
            <person name="Miao H."/>
            <person name="Wang L."/>
            <person name="Qu L."/>
            <person name="Liu H."/>
            <person name="Sun Y."/>
            <person name="Le M."/>
            <person name="Wang Q."/>
            <person name="Wei S."/>
            <person name="Zheng Y."/>
            <person name="Lin W."/>
            <person name="Duan Y."/>
            <person name="Cao H."/>
            <person name="Xiong S."/>
            <person name="Wang X."/>
            <person name="Wei L."/>
            <person name="Li C."/>
            <person name="Ma Q."/>
            <person name="Ju M."/>
            <person name="Zhao R."/>
            <person name="Li G."/>
            <person name="Mu C."/>
            <person name="Tian Q."/>
            <person name="Mei H."/>
            <person name="Zhang T."/>
            <person name="Gao T."/>
            <person name="Zhang H."/>
        </authorList>
    </citation>
    <scope>NUCLEOTIDE SEQUENCE</scope>
    <source>
        <strain evidence="1">KEN1</strain>
    </source>
</reference>
<name>A0AAW2UKB5_9LAMI</name>
<protein>
    <submittedName>
        <fullName evidence="1">Uncharacterized protein</fullName>
    </submittedName>
</protein>
<gene>
    <name evidence="1" type="ORF">Slati_3553700</name>
</gene>
<comment type="caution">
    <text evidence="1">The sequence shown here is derived from an EMBL/GenBank/DDBJ whole genome shotgun (WGS) entry which is preliminary data.</text>
</comment>
<sequence length="71" mass="7900">MEGGRPRANKDPPLPLMGGEQWVAVIEGDFALVSERLRIEKLCCSPLPAFAPPHRESRIILDFGEVKNKTD</sequence>